<dbReference type="EMBL" id="GBRH01237194">
    <property type="protein sequence ID" value="JAD60701.1"/>
    <property type="molecule type" value="Transcribed_RNA"/>
</dbReference>
<name>A0A0A9BBK0_ARUDO</name>
<accession>A0A0A9BBK0</accession>
<protein>
    <submittedName>
        <fullName evidence="1">Uncharacterized protein</fullName>
    </submittedName>
</protein>
<dbReference type="AlphaFoldDB" id="A0A0A9BBK0"/>
<proteinExistence type="predicted"/>
<sequence length="31" mass="3795">MKSHMCYFSKSLQHCWAHLIYQSFLRYLGDT</sequence>
<evidence type="ECO:0000313" key="1">
    <source>
        <dbReference type="EMBL" id="JAD60701.1"/>
    </source>
</evidence>
<organism evidence="1">
    <name type="scientific">Arundo donax</name>
    <name type="common">Giant reed</name>
    <name type="synonym">Donax arundinaceus</name>
    <dbReference type="NCBI Taxonomy" id="35708"/>
    <lineage>
        <taxon>Eukaryota</taxon>
        <taxon>Viridiplantae</taxon>
        <taxon>Streptophyta</taxon>
        <taxon>Embryophyta</taxon>
        <taxon>Tracheophyta</taxon>
        <taxon>Spermatophyta</taxon>
        <taxon>Magnoliopsida</taxon>
        <taxon>Liliopsida</taxon>
        <taxon>Poales</taxon>
        <taxon>Poaceae</taxon>
        <taxon>PACMAD clade</taxon>
        <taxon>Arundinoideae</taxon>
        <taxon>Arundineae</taxon>
        <taxon>Arundo</taxon>
    </lineage>
</organism>
<reference evidence="1" key="1">
    <citation type="submission" date="2014-09" db="EMBL/GenBank/DDBJ databases">
        <authorList>
            <person name="Magalhaes I.L.F."/>
            <person name="Oliveira U."/>
            <person name="Santos F.R."/>
            <person name="Vidigal T.H.D.A."/>
            <person name="Brescovit A.D."/>
            <person name="Santos A.J."/>
        </authorList>
    </citation>
    <scope>NUCLEOTIDE SEQUENCE</scope>
    <source>
        <tissue evidence="1">Shoot tissue taken approximately 20 cm above the soil surface</tissue>
    </source>
</reference>
<reference evidence="1" key="2">
    <citation type="journal article" date="2015" name="Data Brief">
        <title>Shoot transcriptome of the giant reed, Arundo donax.</title>
        <authorList>
            <person name="Barrero R.A."/>
            <person name="Guerrero F.D."/>
            <person name="Moolhuijzen P."/>
            <person name="Goolsby J.A."/>
            <person name="Tidwell J."/>
            <person name="Bellgard S.E."/>
            <person name="Bellgard M.I."/>
        </authorList>
    </citation>
    <scope>NUCLEOTIDE SEQUENCE</scope>
    <source>
        <tissue evidence="1">Shoot tissue taken approximately 20 cm above the soil surface</tissue>
    </source>
</reference>